<dbReference type="AlphaFoldDB" id="A0A6C8H8Y4"/>
<dbReference type="EMBL" id="AFCV01000065">
    <property type="protein sequence ID" value="EHC96562.1"/>
    <property type="molecule type" value="Genomic_DNA"/>
</dbReference>
<accession>A0A6C8H8Y4</accession>
<comment type="caution">
    <text evidence="1">The sequence shown here is derived from an EMBL/GenBank/DDBJ whole genome shotgun (WGS) entry which is preliminary data.</text>
</comment>
<gene>
    <name evidence="1" type="ORF">LTSEUGA_0240</name>
</gene>
<organism evidence="1 2">
    <name type="scientific">Salmonella enterica subsp. enterica serovar Uganda str. R8-3404</name>
    <dbReference type="NCBI Taxonomy" id="913083"/>
    <lineage>
        <taxon>Bacteria</taxon>
        <taxon>Pseudomonadati</taxon>
        <taxon>Pseudomonadota</taxon>
        <taxon>Gammaproteobacteria</taxon>
        <taxon>Enterobacterales</taxon>
        <taxon>Enterobacteriaceae</taxon>
        <taxon>Salmonella</taxon>
    </lineage>
</organism>
<evidence type="ECO:0000313" key="2">
    <source>
        <dbReference type="Proteomes" id="UP000003915"/>
    </source>
</evidence>
<dbReference type="Proteomes" id="UP000003915">
    <property type="component" value="Unassembled WGS sequence"/>
</dbReference>
<evidence type="ECO:0000313" key="1">
    <source>
        <dbReference type="EMBL" id="EHC96562.1"/>
    </source>
</evidence>
<protein>
    <submittedName>
        <fullName evidence="1">Uncharacterized protein</fullName>
    </submittedName>
</protein>
<proteinExistence type="predicted"/>
<sequence>MAGRRITRKRLALSPLLVAQGMTVPPLLVAQGMTGSLANAMPEIKVAVSAAVVRKSFIYQTS</sequence>
<name>A0A6C8H8Y4_SALET</name>
<reference evidence="1 2" key="1">
    <citation type="journal article" date="2011" name="BMC Genomics">
        <title>Genome sequencing reveals diversification of virulence factor content and possible host adaptation in distinct subpopulations of Salmonella enterica.</title>
        <authorList>
            <person name="den Bakker H.C."/>
            <person name="Moreno Switt A.I."/>
            <person name="Govoni G."/>
            <person name="Cummings C.A."/>
            <person name="Ranieri M.L."/>
            <person name="Degoricija L."/>
            <person name="Hoelzer K."/>
            <person name="Rodriguez-Rivera L.D."/>
            <person name="Brown S."/>
            <person name="Bolchacova E."/>
            <person name="Furtado M.R."/>
            <person name="Wiedmann M."/>
        </authorList>
    </citation>
    <scope>NUCLEOTIDE SEQUENCE [LARGE SCALE GENOMIC DNA]</scope>
    <source>
        <strain evidence="1 2">R8-3404</strain>
    </source>
</reference>